<evidence type="ECO:0000256" key="3">
    <source>
        <dbReference type="ARBA" id="ARBA00022801"/>
    </source>
</evidence>
<evidence type="ECO:0000256" key="4">
    <source>
        <dbReference type="ARBA" id="ARBA00022833"/>
    </source>
</evidence>
<dbReference type="InterPro" id="IPR003785">
    <property type="entry name" value="Creatininase/forma_Hydrolase"/>
</dbReference>
<organism evidence="6 7">
    <name type="scientific">Amorphus orientalis</name>
    <dbReference type="NCBI Taxonomy" id="649198"/>
    <lineage>
        <taxon>Bacteria</taxon>
        <taxon>Pseudomonadati</taxon>
        <taxon>Pseudomonadota</taxon>
        <taxon>Alphaproteobacteria</taxon>
        <taxon>Hyphomicrobiales</taxon>
        <taxon>Amorphaceae</taxon>
        <taxon>Amorphus</taxon>
    </lineage>
</organism>
<name>A0AAE3VLK8_9HYPH</name>
<keyword evidence="3 6" id="KW-0378">Hydrolase</keyword>
<proteinExistence type="inferred from homology"/>
<dbReference type="PANTHER" id="PTHR35005:SF1">
    <property type="entry name" value="2-AMINO-5-FORMYLAMINO-6-RIBOSYLAMINOPYRIMIDIN-4(3H)-ONE 5'-MONOPHOSPHATE DEFORMYLASE"/>
    <property type="match status" value="1"/>
</dbReference>
<evidence type="ECO:0000256" key="1">
    <source>
        <dbReference type="ARBA" id="ARBA00001947"/>
    </source>
</evidence>
<comment type="caution">
    <text evidence="6">The sequence shown here is derived from an EMBL/GenBank/DDBJ whole genome shotgun (WGS) entry which is preliminary data.</text>
</comment>
<keyword evidence="7" id="KW-1185">Reference proteome</keyword>
<dbReference type="RefSeq" id="WP_306883687.1">
    <property type="nucleotide sequence ID" value="NZ_JAUSUL010000001.1"/>
</dbReference>
<dbReference type="Pfam" id="PF02633">
    <property type="entry name" value="Creatininase"/>
    <property type="match status" value="1"/>
</dbReference>
<dbReference type="GO" id="GO:0046872">
    <property type="term" value="F:metal ion binding"/>
    <property type="evidence" value="ECO:0007669"/>
    <property type="project" value="UniProtKB-KW"/>
</dbReference>
<dbReference type="GO" id="GO:0047789">
    <property type="term" value="F:creatininase activity"/>
    <property type="evidence" value="ECO:0007669"/>
    <property type="project" value="UniProtKB-EC"/>
</dbReference>
<evidence type="ECO:0000256" key="5">
    <source>
        <dbReference type="ARBA" id="ARBA00024029"/>
    </source>
</evidence>
<dbReference type="GO" id="GO:0009231">
    <property type="term" value="P:riboflavin biosynthetic process"/>
    <property type="evidence" value="ECO:0007669"/>
    <property type="project" value="TreeGrafter"/>
</dbReference>
<dbReference type="PANTHER" id="PTHR35005">
    <property type="entry name" value="3-DEHYDRO-SCYLLO-INOSOSE HYDROLASE"/>
    <property type="match status" value="1"/>
</dbReference>
<dbReference type="Gene3D" id="3.40.50.10310">
    <property type="entry name" value="Creatininase"/>
    <property type="match status" value="1"/>
</dbReference>
<reference evidence="6" key="1">
    <citation type="submission" date="2023-07" db="EMBL/GenBank/DDBJ databases">
        <title>Genomic Encyclopedia of Type Strains, Phase IV (KMG-IV): sequencing the most valuable type-strain genomes for metagenomic binning, comparative biology and taxonomic classification.</title>
        <authorList>
            <person name="Goeker M."/>
        </authorList>
    </citation>
    <scope>NUCLEOTIDE SEQUENCE</scope>
    <source>
        <strain evidence="6">DSM 21202</strain>
    </source>
</reference>
<dbReference type="GO" id="GO:0016811">
    <property type="term" value="F:hydrolase activity, acting on carbon-nitrogen (but not peptide) bonds, in linear amides"/>
    <property type="evidence" value="ECO:0007669"/>
    <property type="project" value="TreeGrafter"/>
</dbReference>
<sequence length="274" mass="29869">MAHQPTPVPARYWADMTTETFAAAETSSWIAVLPVAAIEQHGPHLPVSTDAAIAEGVVARVVERLPDDLPVTMLPVQAIGKSNEHIASPGTLTLSWDTVIRAWIEIGESVHRAGVRKLLILNAHGGNVPLIDVVIRELRVRFGMLAVHTGWFRFATPEGVFDPEEAVYGIHGHDLETSVMLHLRPDQVRIDQARDFRSTQLDFIEEFDHLRAHGPTGFGWMAQDLHPSGAVGNAAAASAEKGRIALDHAAGGIIELLADMHRFDVTRLARVGPE</sequence>
<accession>A0AAE3VLK8</accession>
<dbReference type="SUPFAM" id="SSF102215">
    <property type="entry name" value="Creatininase"/>
    <property type="match status" value="1"/>
</dbReference>
<dbReference type="AlphaFoldDB" id="A0AAE3VLK8"/>
<protein>
    <submittedName>
        <fullName evidence="6">Creatinine amidohydrolase</fullName>
        <ecNumber evidence="6">3.5.2.10</ecNumber>
    </submittedName>
</protein>
<keyword evidence="4" id="KW-0862">Zinc</keyword>
<keyword evidence="2" id="KW-0479">Metal-binding</keyword>
<evidence type="ECO:0000256" key="2">
    <source>
        <dbReference type="ARBA" id="ARBA00022723"/>
    </source>
</evidence>
<dbReference type="EMBL" id="JAUSUL010000001">
    <property type="protein sequence ID" value="MDQ0313896.1"/>
    <property type="molecule type" value="Genomic_DNA"/>
</dbReference>
<comment type="similarity">
    <text evidence="5">Belongs to the creatininase superfamily.</text>
</comment>
<dbReference type="Proteomes" id="UP001229244">
    <property type="component" value="Unassembled WGS sequence"/>
</dbReference>
<gene>
    <name evidence="6" type="ORF">J2S73_000333</name>
</gene>
<dbReference type="EC" id="3.5.2.10" evidence="6"/>
<comment type="cofactor">
    <cofactor evidence="1">
        <name>Zn(2+)</name>
        <dbReference type="ChEBI" id="CHEBI:29105"/>
    </cofactor>
</comment>
<evidence type="ECO:0000313" key="7">
    <source>
        <dbReference type="Proteomes" id="UP001229244"/>
    </source>
</evidence>
<evidence type="ECO:0000313" key="6">
    <source>
        <dbReference type="EMBL" id="MDQ0313896.1"/>
    </source>
</evidence>
<dbReference type="InterPro" id="IPR024087">
    <property type="entry name" value="Creatininase-like_sf"/>
</dbReference>